<dbReference type="EMBL" id="KZ826060">
    <property type="protein sequence ID" value="PYH88882.1"/>
    <property type="molecule type" value="Genomic_DNA"/>
</dbReference>
<feature type="compositionally biased region" description="Pro residues" evidence="1">
    <location>
        <begin position="181"/>
        <end position="194"/>
    </location>
</feature>
<proteinExistence type="predicted"/>
<feature type="region of interest" description="Disordered" evidence="1">
    <location>
        <begin position="28"/>
        <end position="83"/>
    </location>
</feature>
<feature type="compositionally biased region" description="Polar residues" evidence="1">
    <location>
        <begin position="71"/>
        <end position="80"/>
    </location>
</feature>
<protein>
    <submittedName>
        <fullName evidence="2">Uncharacterized protein</fullName>
    </submittedName>
</protein>
<feature type="region of interest" description="Disordered" evidence="1">
    <location>
        <begin position="173"/>
        <end position="194"/>
    </location>
</feature>
<keyword evidence="3" id="KW-1185">Reference proteome</keyword>
<organism evidence="2 3">
    <name type="scientific">Aspergillus ellipticus CBS 707.79</name>
    <dbReference type="NCBI Taxonomy" id="1448320"/>
    <lineage>
        <taxon>Eukaryota</taxon>
        <taxon>Fungi</taxon>
        <taxon>Dikarya</taxon>
        <taxon>Ascomycota</taxon>
        <taxon>Pezizomycotina</taxon>
        <taxon>Eurotiomycetes</taxon>
        <taxon>Eurotiomycetidae</taxon>
        <taxon>Eurotiales</taxon>
        <taxon>Aspergillaceae</taxon>
        <taxon>Aspergillus</taxon>
        <taxon>Aspergillus subgen. Circumdati</taxon>
    </lineage>
</organism>
<reference evidence="2 3" key="1">
    <citation type="submission" date="2018-02" db="EMBL/GenBank/DDBJ databases">
        <title>The genomes of Aspergillus section Nigri reveals drivers in fungal speciation.</title>
        <authorList>
            <consortium name="DOE Joint Genome Institute"/>
            <person name="Vesth T.C."/>
            <person name="Nybo J."/>
            <person name="Theobald S."/>
            <person name="Brandl J."/>
            <person name="Frisvad J.C."/>
            <person name="Nielsen K.F."/>
            <person name="Lyhne E.K."/>
            <person name="Kogle M.E."/>
            <person name="Kuo A."/>
            <person name="Riley R."/>
            <person name="Clum A."/>
            <person name="Nolan M."/>
            <person name="Lipzen A."/>
            <person name="Salamov A."/>
            <person name="Henrissat B."/>
            <person name="Wiebenga A."/>
            <person name="De vries R.P."/>
            <person name="Grigoriev I.V."/>
            <person name="Mortensen U.H."/>
            <person name="Andersen M.R."/>
            <person name="Baker S.E."/>
        </authorList>
    </citation>
    <scope>NUCLEOTIDE SEQUENCE [LARGE SCALE GENOMIC DNA]</scope>
    <source>
        <strain evidence="2 3">CBS 707.79</strain>
    </source>
</reference>
<dbReference type="VEuPathDB" id="FungiDB:BO71DRAFT_124036"/>
<name>A0A319ECQ4_9EURO</name>
<evidence type="ECO:0000313" key="3">
    <source>
        <dbReference type="Proteomes" id="UP000247810"/>
    </source>
</evidence>
<evidence type="ECO:0000313" key="2">
    <source>
        <dbReference type="EMBL" id="PYH88882.1"/>
    </source>
</evidence>
<evidence type="ECO:0000256" key="1">
    <source>
        <dbReference type="SAM" id="MobiDB-lite"/>
    </source>
</evidence>
<dbReference type="Proteomes" id="UP000247810">
    <property type="component" value="Unassembled WGS sequence"/>
</dbReference>
<dbReference type="AlphaFoldDB" id="A0A319ECQ4"/>
<gene>
    <name evidence="2" type="ORF">BO71DRAFT_124036</name>
</gene>
<accession>A0A319ECQ4</accession>
<sequence length="194" mass="21089">MADSGWPTRMMNVRYGPCCASCRQWQPPRNPVDGDQPAGQSRPRGRGWKAQGRDGAASRRGDWPARGLVSRGSQTAYASNPPSPGGLARRLFSFIVFSSGRPSLLAICLIEQSYSAFSNHFHLHRYSLTPHPPLSAWCLTRLPLLTAPLSALGQAARTLSIHLRYPAPSDNPTIHPTAINPLPPHTPPPFEPGA</sequence>